<gene>
    <name evidence="1" type="ORF">MLD38_028422</name>
</gene>
<accession>A0ACB9N2K4</accession>
<keyword evidence="2" id="KW-1185">Reference proteome</keyword>
<protein>
    <submittedName>
        <fullName evidence="1">Uncharacterized protein</fullName>
    </submittedName>
</protein>
<name>A0ACB9N2K4_9MYRT</name>
<organism evidence="1 2">
    <name type="scientific">Melastoma candidum</name>
    <dbReference type="NCBI Taxonomy" id="119954"/>
    <lineage>
        <taxon>Eukaryota</taxon>
        <taxon>Viridiplantae</taxon>
        <taxon>Streptophyta</taxon>
        <taxon>Embryophyta</taxon>
        <taxon>Tracheophyta</taxon>
        <taxon>Spermatophyta</taxon>
        <taxon>Magnoliopsida</taxon>
        <taxon>eudicotyledons</taxon>
        <taxon>Gunneridae</taxon>
        <taxon>Pentapetalae</taxon>
        <taxon>rosids</taxon>
        <taxon>malvids</taxon>
        <taxon>Myrtales</taxon>
        <taxon>Melastomataceae</taxon>
        <taxon>Melastomatoideae</taxon>
        <taxon>Melastomateae</taxon>
        <taxon>Melastoma</taxon>
    </lineage>
</organism>
<evidence type="ECO:0000313" key="2">
    <source>
        <dbReference type="Proteomes" id="UP001057402"/>
    </source>
</evidence>
<sequence length="162" mass="18210">MAIVIDLALLYKRNGILPMLKRNYSVKAAPQRWQDNDSDGVFDMVMTFEEKVFDMVLEDLHTREQSHMKPVLMINLEVKDNHEEVATGAQLDLDLCREIDEAVESGKIQSMTSSPALKSRTGGSCYTAFGSTEVKIFLGQHILFIFQPSFLVQGMSYAVLCA</sequence>
<evidence type="ECO:0000313" key="1">
    <source>
        <dbReference type="EMBL" id="KAI4330116.1"/>
    </source>
</evidence>
<proteinExistence type="predicted"/>
<reference evidence="2" key="1">
    <citation type="journal article" date="2023" name="Front. Plant Sci.">
        <title>Chromosomal-level genome assembly of Melastoma candidum provides insights into trichome evolution.</title>
        <authorList>
            <person name="Zhong Y."/>
            <person name="Wu W."/>
            <person name="Sun C."/>
            <person name="Zou P."/>
            <person name="Liu Y."/>
            <person name="Dai S."/>
            <person name="Zhou R."/>
        </authorList>
    </citation>
    <scope>NUCLEOTIDE SEQUENCE [LARGE SCALE GENOMIC DNA]</scope>
</reference>
<dbReference type="EMBL" id="CM042887">
    <property type="protein sequence ID" value="KAI4330116.1"/>
    <property type="molecule type" value="Genomic_DNA"/>
</dbReference>
<comment type="caution">
    <text evidence="1">The sequence shown here is derived from an EMBL/GenBank/DDBJ whole genome shotgun (WGS) entry which is preliminary data.</text>
</comment>
<dbReference type="Proteomes" id="UP001057402">
    <property type="component" value="Chromosome 8"/>
</dbReference>